<dbReference type="Proteomes" id="UP001524502">
    <property type="component" value="Unassembled WGS sequence"/>
</dbReference>
<evidence type="ECO:0000259" key="4">
    <source>
        <dbReference type="PROSITE" id="PS50043"/>
    </source>
</evidence>
<evidence type="ECO:0000256" key="3">
    <source>
        <dbReference type="ARBA" id="ARBA00023163"/>
    </source>
</evidence>
<comment type="caution">
    <text evidence="5">The sequence shown here is derived from an EMBL/GenBank/DDBJ whole genome shotgun (WGS) entry which is preliminary data.</text>
</comment>
<keyword evidence="3" id="KW-0804">Transcription</keyword>
<dbReference type="InterPro" id="IPR016032">
    <property type="entry name" value="Sig_transdc_resp-reg_C-effctor"/>
</dbReference>
<dbReference type="PANTHER" id="PTHR44688:SF16">
    <property type="entry name" value="DNA-BINDING TRANSCRIPTIONAL ACTIVATOR DEVR_DOSR"/>
    <property type="match status" value="1"/>
</dbReference>
<dbReference type="CDD" id="cd06170">
    <property type="entry name" value="LuxR_C_like"/>
    <property type="match status" value="1"/>
</dbReference>
<dbReference type="PRINTS" id="PR00038">
    <property type="entry name" value="HTHLUXR"/>
</dbReference>
<dbReference type="PROSITE" id="PS50043">
    <property type="entry name" value="HTH_LUXR_2"/>
    <property type="match status" value="1"/>
</dbReference>
<dbReference type="EMBL" id="JANFXK010000001">
    <property type="protein sequence ID" value="MCQ4635201.1"/>
    <property type="molecule type" value="Genomic_DNA"/>
</dbReference>
<evidence type="ECO:0000256" key="2">
    <source>
        <dbReference type="ARBA" id="ARBA00023125"/>
    </source>
</evidence>
<dbReference type="RefSeq" id="WP_256130402.1">
    <property type="nucleotide sequence ID" value="NZ_JANFXK010000001.1"/>
</dbReference>
<dbReference type="InterPro" id="IPR036388">
    <property type="entry name" value="WH-like_DNA-bd_sf"/>
</dbReference>
<organism evidence="5 6">
    <name type="scientific">Anaerovorax odorimutans</name>
    <dbReference type="NCBI Taxonomy" id="109327"/>
    <lineage>
        <taxon>Bacteria</taxon>
        <taxon>Bacillati</taxon>
        <taxon>Bacillota</taxon>
        <taxon>Clostridia</taxon>
        <taxon>Peptostreptococcales</taxon>
        <taxon>Anaerovoracaceae</taxon>
        <taxon>Anaerovorax</taxon>
    </lineage>
</organism>
<dbReference type="Pfam" id="PF00196">
    <property type="entry name" value="GerE"/>
    <property type="match status" value="1"/>
</dbReference>
<evidence type="ECO:0000313" key="6">
    <source>
        <dbReference type="Proteomes" id="UP001524502"/>
    </source>
</evidence>
<evidence type="ECO:0000256" key="1">
    <source>
        <dbReference type="ARBA" id="ARBA00023015"/>
    </source>
</evidence>
<protein>
    <submittedName>
        <fullName evidence="5">LuxR C-terminal-related transcriptional regulator</fullName>
    </submittedName>
</protein>
<dbReference type="PANTHER" id="PTHR44688">
    <property type="entry name" value="DNA-BINDING TRANSCRIPTIONAL ACTIVATOR DEVR_DOSR"/>
    <property type="match status" value="1"/>
</dbReference>
<proteinExistence type="predicted"/>
<reference evidence="5 6" key="1">
    <citation type="submission" date="2022-06" db="EMBL/GenBank/DDBJ databases">
        <title>Isolation of gut microbiota from human fecal samples.</title>
        <authorList>
            <person name="Pamer E.G."/>
            <person name="Barat B."/>
            <person name="Waligurski E."/>
            <person name="Medina S."/>
            <person name="Paddock L."/>
            <person name="Mostad J."/>
        </authorList>
    </citation>
    <scope>NUCLEOTIDE SEQUENCE [LARGE SCALE GENOMIC DNA]</scope>
    <source>
        <strain evidence="5 6">SL.3.17</strain>
    </source>
</reference>
<dbReference type="SMART" id="SM00421">
    <property type="entry name" value="HTH_LUXR"/>
    <property type="match status" value="1"/>
</dbReference>
<gene>
    <name evidence="5" type="ORF">NE619_00445</name>
</gene>
<dbReference type="InterPro" id="IPR000792">
    <property type="entry name" value="Tscrpt_reg_LuxR_C"/>
</dbReference>
<dbReference type="Gene3D" id="1.10.10.10">
    <property type="entry name" value="Winged helix-like DNA-binding domain superfamily/Winged helix DNA-binding domain"/>
    <property type="match status" value="1"/>
</dbReference>
<accession>A0ABT1RJN6</accession>
<keyword evidence="6" id="KW-1185">Reference proteome</keyword>
<evidence type="ECO:0000313" key="5">
    <source>
        <dbReference type="EMBL" id="MCQ4635201.1"/>
    </source>
</evidence>
<keyword evidence="1" id="KW-0805">Transcription regulation</keyword>
<dbReference type="SUPFAM" id="SSF46894">
    <property type="entry name" value="C-terminal effector domain of the bipartite response regulators"/>
    <property type="match status" value="1"/>
</dbReference>
<keyword evidence="2" id="KW-0238">DNA-binding</keyword>
<sequence>MMKLSHEQWEKINQLILEAHTEGDIYRLRKMVLLKLGELIPHDKSFFDLGYKKDTKVVFFDPVSDNMDRNYLTSYFNKYESIDIMFWFFSQSRRNIYRESDYITDVMEETSVYYREWMLPQNIRYSMGSRVAYGEILYGSINLWRSKKHGDFTDEEVYILGVINEHLACRFHNKFPNGIKRNNENDYTDTLVHLYGLTPRESEVVELIYEGLPIRTIGEKLFISENTVKKHTHNIFRKMNISNRSQLMKIVHGYMTTSVDDLVEKR</sequence>
<feature type="domain" description="HTH luxR-type" evidence="4">
    <location>
        <begin position="190"/>
        <end position="255"/>
    </location>
</feature>
<name>A0ABT1RJN6_9FIRM</name>